<dbReference type="EMBL" id="MW084976">
    <property type="protein sequence ID" value="QOV08425.1"/>
    <property type="molecule type" value="Genomic_DNA"/>
</dbReference>
<accession>A0A7U3NKQ0</accession>
<name>A0A7U3NKQ0_9CAUD</name>
<proteinExistence type="predicted"/>
<reference evidence="1 2" key="1">
    <citation type="submission" date="2020-10" db="EMBL/GenBank/DDBJ databases">
        <authorList>
            <person name="Kazantseva O.A."/>
            <person name="Piligrimova E.G."/>
            <person name="Shadrin A.M."/>
        </authorList>
    </citation>
    <scope>NUCLEOTIDE SEQUENCE [LARGE SCALE GENOMIC DNA]</scope>
</reference>
<organism evidence="1 2">
    <name type="scientific">Bacillus phage Kirov</name>
    <dbReference type="NCBI Taxonomy" id="2783539"/>
    <lineage>
        <taxon>Viruses</taxon>
        <taxon>Duplodnaviria</taxon>
        <taxon>Heunggongvirae</taxon>
        <taxon>Uroviricota</taxon>
        <taxon>Caudoviricetes</taxon>
        <taxon>Andregratiavirinae</taxon>
        <taxon>Kirovvirus</taxon>
        <taxon>Kirovvirus kirov</taxon>
    </lineage>
</organism>
<keyword evidence="2" id="KW-1185">Reference proteome</keyword>
<gene>
    <name evidence="1" type="ORF">Kirov_226</name>
</gene>
<sequence length="57" mass="7003">MDRVMITIRVGYFNKPKVVWRNVNKDKKGYFVMVDRVKRYLSDMKKESEINYSLHIY</sequence>
<evidence type="ECO:0000313" key="1">
    <source>
        <dbReference type="EMBL" id="QOV08425.1"/>
    </source>
</evidence>
<protein>
    <submittedName>
        <fullName evidence="1">Uncharacterized protein</fullName>
    </submittedName>
</protein>
<evidence type="ECO:0000313" key="2">
    <source>
        <dbReference type="Proteomes" id="UP000594029"/>
    </source>
</evidence>
<dbReference type="Proteomes" id="UP000594029">
    <property type="component" value="Segment"/>
</dbReference>